<evidence type="ECO:0000313" key="1">
    <source>
        <dbReference type="EMBL" id="RDS87615.1"/>
    </source>
</evidence>
<reference evidence="1 2" key="1">
    <citation type="submission" date="2018-07" db="EMBL/GenBank/DDBJ databases">
        <title>Draft Genome Sequence of Pseudomonas fluorescens AHK-1 associated with canker disease of kiwifruit.</title>
        <authorList>
            <person name="Wu Z."/>
        </authorList>
    </citation>
    <scope>NUCLEOTIDE SEQUENCE [LARGE SCALE GENOMIC DNA]</scope>
    <source>
        <strain evidence="1 2">AHK-1</strain>
    </source>
</reference>
<dbReference type="AlphaFoldDB" id="A0A7Z6MSS0"/>
<dbReference type="Proteomes" id="UP000255541">
    <property type="component" value="Unassembled WGS sequence"/>
</dbReference>
<proteinExistence type="predicted"/>
<evidence type="ECO:0000313" key="2">
    <source>
        <dbReference type="Proteomes" id="UP000255541"/>
    </source>
</evidence>
<comment type="caution">
    <text evidence="1">The sequence shown here is derived from an EMBL/GenBank/DDBJ whole genome shotgun (WGS) entry which is preliminary data.</text>
</comment>
<sequence length="55" mass="6098">MKAFVGQHKFQAPVAGDFFRGLPVEEKSSHDNTTALKNAGLLNGLTAWWRKQKLG</sequence>
<protein>
    <submittedName>
        <fullName evidence="1">Type III secretion effector protein</fullName>
    </submittedName>
</protein>
<name>A0A7Z6MSS0_PSEFL</name>
<dbReference type="EMBL" id="QRBA01000023">
    <property type="protein sequence ID" value="RDS87615.1"/>
    <property type="molecule type" value="Genomic_DNA"/>
</dbReference>
<gene>
    <name evidence="1" type="ORF">DL347_29075</name>
</gene>
<organism evidence="1 2">
    <name type="scientific">Pseudomonas fluorescens</name>
    <dbReference type="NCBI Taxonomy" id="294"/>
    <lineage>
        <taxon>Bacteria</taxon>
        <taxon>Pseudomonadati</taxon>
        <taxon>Pseudomonadota</taxon>
        <taxon>Gammaproteobacteria</taxon>
        <taxon>Pseudomonadales</taxon>
        <taxon>Pseudomonadaceae</taxon>
        <taxon>Pseudomonas</taxon>
    </lineage>
</organism>
<accession>A0A7Z6MSS0</accession>